<evidence type="ECO:0008006" key="5">
    <source>
        <dbReference type="Google" id="ProtNLM"/>
    </source>
</evidence>
<sequence>MADLPLVFYFRVEFLFSDGQSDIDMRFQEVSGLGAEIGVEEFNEGGENRFSRKLPGRAKFGNLVLKRAMAADSRLVEWIESAVYGFEFEPVDLLVSLLNENGDPLFTWSFTRAWPVKWQAADLNATESALAIETIELSYDYFTRSA</sequence>
<evidence type="ECO:0000313" key="2">
    <source>
        <dbReference type="EMBL" id="CAA0120201.1"/>
    </source>
</evidence>
<dbReference type="InterPro" id="IPR011747">
    <property type="entry name" value="CHP02241"/>
</dbReference>
<dbReference type="AlphaFoldDB" id="A0A5S9QNQ8"/>
<keyword evidence="4" id="KW-1185">Reference proteome</keyword>
<dbReference type="GO" id="GO:0005198">
    <property type="term" value="F:structural molecule activity"/>
    <property type="evidence" value="ECO:0007669"/>
    <property type="project" value="InterPro"/>
</dbReference>
<dbReference type="Proteomes" id="UP000441399">
    <property type="component" value="Unassembled WGS sequence"/>
</dbReference>
<dbReference type="Pfam" id="PF06841">
    <property type="entry name" value="Phage_T4_gp19"/>
    <property type="match status" value="1"/>
</dbReference>
<evidence type="ECO:0000313" key="4">
    <source>
        <dbReference type="Proteomes" id="UP000441399"/>
    </source>
</evidence>
<gene>
    <name evidence="1" type="ORF">DPBNPPHM_02536</name>
    <name evidence="2" type="ORF">OPDIPICF_02384</name>
</gene>
<dbReference type="Proteomes" id="UP000434580">
    <property type="component" value="Unassembled WGS sequence"/>
</dbReference>
<evidence type="ECO:0000313" key="1">
    <source>
        <dbReference type="EMBL" id="CAA0120006.1"/>
    </source>
</evidence>
<dbReference type="PANTHER" id="PTHR38009:SF1">
    <property type="entry name" value="CONSERVED HYPOTHETICAL PHAGE TAIL PROTEIN"/>
    <property type="match status" value="1"/>
</dbReference>
<reference evidence="3 4" key="1">
    <citation type="submission" date="2019-11" db="EMBL/GenBank/DDBJ databases">
        <authorList>
            <person name="Holert J."/>
        </authorList>
    </citation>
    <scope>NUCLEOTIDE SEQUENCE [LARGE SCALE GENOMIC DNA]</scope>
    <source>
        <strain evidence="1">BC5_2</strain>
        <strain evidence="2">SB11_3</strain>
    </source>
</reference>
<dbReference type="EMBL" id="CACSII010000020">
    <property type="protein sequence ID" value="CAA0120006.1"/>
    <property type="molecule type" value="Genomic_DNA"/>
</dbReference>
<proteinExistence type="predicted"/>
<dbReference type="EMBL" id="CACSIO010000034">
    <property type="protein sequence ID" value="CAA0120201.1"/>
    <property type="molecule type" value="Genomic_DNA"/>
</dbReference>
<organism evidence="2 4">
    <name type="scientific">BD1-7 clade bacterium</name>
    <dbReference type="NCBI Taxonomy" id="2029982"/>
    <lineage>
        <taxon>Bacteria</taxon>
        <taxon>Pseudomonadati</taxon>
        <taxon>Pseudomonadota</taxon>
        <taxon>Gammaproteobacteria</taxon>
        <taxon>Cellvibrionales</taxon>
        <taxon>Spongiibacteraceae</taxon>
        <taxon>BD1-7 clade</taxon>
    </lineage>
</organism>
<protein>
    <recommendedName>
        <fullName evidence="5">Phage tail protein</fullName>
    </recommendedName>
</protein>
<dbReference type="PANTHER" id="PTHR38009">
    <property type="entry name" value="CONSERVED HYPOTHETICAL PHAGE TAIL PROTEIN"/>
    <property type="match status" value="1"/>
</dbReference>
<name>A0A5S9QNQ8_9GAMM</name>
<dbReference type="InterPro" id="IPR010667">
    <property type="entry name" value="Phage_T4_Gp19"/>
</dbReference>
<evidence type="ECO:0000313" key="3">
    <source>
        <dbReference type="Proteomes" id="UP000434580"/>
    </source>
</evidence>
<dbReference type="OrthoDB" id="9799891at2"/>
<accession>A0A5S9QNQ8</accession>
<dbReference type="NCBIfam" id="TIGR02241">
    <property type="entry name" value="conserved hypothetical phage tail region protein"/>
    <property type="match status" value="1"/>
</dbReference>